<comment type="similarity">
    <text evidence="1">Belongs to the DNA2/NAM7 helicase family.</text>
</comment>
<dbReference type="KEGG" id="acab:QRX50_15225"/>
<dbReference type="Proteomes" id="UP001236014">
    <property type="component" value="Chromosome"/>
</dbReference>
<gene>
    <name evidence="9" type="ORF">QRX50_15225</name>
</gene>
<dbReference type="InterPro" id="IPR041679">
    <property type="entry name" value="DNA2/NAM7-like_C"/>
</dbReference>
<keyword evidence="10" id="KW-1185">Reference proteome</keyword>
<evidence type="ECO:0000256" key="1">
    <source>
        <dbReference type="ARBA" id="ARBA00007913"/>
    </source>
</evidence>
<dbReference type="Pfam" id="PF13086">
    <property type="entry name" value="AAA_11"/>
    <property type="match status" value="1"/>
</dbReference>
<evidence type="ECO:0000256" key="5">
    <source>
        <dbReference type="ARBA" id="ARBA00022840"/>
    </source>
</evidence>
<name>A0A9Y2MYV9_9PSEU</name>
<keyword evidence="3" id="KW-0378">Hydrolase</keyword>
<organism evidence="9 10">
    <name type="scientific">Amycolatopsis carbonis</name>
    <dbReference type="NCBI Taxonomy" id="715471"/>
    <lineage>
        <taxon>Bacteria</taxon>
        <taxon>Bacillati</taxon>
        <taxon>Actinomycetota</taxon>
        <taxon>Actinomycetes</taxon>
        <taxon>Pseudonocardiales</taxon>
        <taxon>Pseudonocardiaceae</taxon>
        <taxon>Amycolatopsis</taxon>
    </lineage>
</organism>
<evidence type="ECO:0000256" key="4">
    <source>
        <dbReference type="ARBA" id="ARBA00022806"/>
    </source>
</evidence>
<dbReference type="SUPFAM" id="SSF52540">
    <property type="entry name" value="P-loop containing nucleoside triphosphate hydrolases"/>
    <property type="match status" value="1"/>
</dbReference>
<evidence type="ECO:0000256" key="3">
    <source>
        <dbReference type="ARBA" id="ARBA00022801"/>
    </source>
</evidence>
<dbReference type="PANTHER" id="PTHR43788:SF8">
    <property type="entry name" value="DNA-BINDING PROTEIN SMUBP-2"/>
    <property type="match status" value="1"/>
</dbReference>
<dbReference type="RefSeq" id="WP_285972593.1">
    <property type="nucleotide sequence ID" value="NZ_CP127294.1"/>
</dbReference>
<dbReference type="PANTHER" id="PTHR43788">
    <property type="entry name" value="DNA2/NAM7 HELICASE FAMILY MEMBER"/>
    <property type="match status" value="1"/>
</dbReference>
<evidence type="ECO:0000313" key="9">
    <source>
        <dbReference type="EMBL" id="WIX82013.1"/>
    </source>
</evidence>
<accession>A0A9Y2MYV9</accession>
<sequence length="1175" mass="127527">MSILPYRAVQHEWRGAIPVRENERAAQIVAFWRAIEVFAPQKVPDRTPPRSRRRPQSVVVDLQPDELAPWDDGHPLTEIPLADHLTWQFTVYGGLYEVSAVRAGLAAVFGDDDRPADGRRAEATAVFAFTLDAEGCIVENSATLSACAWAMNRLHSPGPNAPTWLDGFESHQREFTEALDRLAPRRPSETDNNSKNGNGAGRLDRIGAAVAHQVKAAAQEAVSAGAKATGTAVTTAVGAGLGAVAGPVVGGIAGAVAGKFAEKLLTPPTGANDASDDSGPAQPSLPRLHLTTANLHAFTSELTAALDPKGTLRARGVRVSCSQVPKASAGSADEQNFLNSYLADDLAKVEKDVRAGKHGAALATYLGDERAVDVTKRIDVRTRREPLFTGVQPNVVPGARWPTSTSRPLVVSQQFAVDRVLLELRDSAGIFAVNGPPGTGKTTMLRDVLAAILLDRARRLAVLKNPSDAYTEVVDKVQLGGRYVPAVRALKPELTGFEIVVATASNDAAANVTAELPSLSAVSGNAAAALGVGYFPDLASHLLGSPAWGLIAAVLGNMSYRSAFGSKFWWGGARERPDGSNEKHADDVTGLLGILQDVREAPPTAEDWDAAVTAFTDADAEVRRLSDLRQSAAQTLAEYHAQLSVTQEAEVACRRTDEARRRLSAELARATQLRTTAQSEFEEADGELEDWLKHKPGFFEQLFTWFRSLRDWQNKKSDLATERFAKRELRLSWEAETQRLEAAFHAAREDNARWNWRYQEATKALASLRGRIEQAQQLWPDSVPLGPAFAGEESFQLCAPWADPEFTEARNRLFLAALALHKAFLFQTEPLARGNLAVISAALRGKVRLSPRTALAAWQSLFLLVPMISTTFASLPRLFSGLGAESLGWLFVDEAGQAAPQQVVGGIWRCRRAVIVGDPQQLEPIVAMPLSAQQALQRHHGVHEQWLPDSTSAQGIADKHARHGTYLPTGDGSGAKVWVGAPLRVHRRCDRPMFEISNIIAYGGDLMIYGTRHPDDFPGTNAWLDVRSSQSDGNWVPAEGKALLTLLSQLLAAEVQPNGIRVISPFRDVVRGCRALVSRAFDEQIPLKNVGTVHTVQGQESDVVILVLGTPTSKVRARQWAAEKPNLLNVAVSRAKRRLYVIGNRDNWKDLRHFDVLAASLPTTTPEGLHLNLSR</sequence>
<dbReference type="InterPro" id="IPR027417">
    <property type="entry name" value="P-loop_NTPase"/>
</dbReference>
<feature type="domain" description="DNA2/NAM7 helicase-like C-terminal" evidence="8">
    <location>
        <begin position="1032"/>
        <end position="1145"/>
    </location>
</feature>
<keyword evidence="5" id="KW-0067">ATP-binding</keyword>
<dbReference type="EMBL" id="CP127294">
    <property type="protein sequence ID" value="WIX82013.1"/>
    <property type="molecule type" value="Genomic_DNA"/>
</dbReference>
<evidence type="ECO:0000256" key="6">
    <source>
        <dbReference type="SAM" id="MobiDB-lite"/>
    </source>
</evidence>
<keyword evidence="2" id="KW-0547">Nucleotide-binding</keyword>
<dbReference type="Pfam" id="PF13087">
    <property type="entry name" value="AAA_12"/>
    <property type="match status" value="1"/>
</dbReference>
<proteinExistence type="inferred from homology"/>
<protein>
    <submittedName>
        <fullName evidence="9">AAA domain-containing protein</fullName>
    </submittedName>
</protein>
<dbReference type="GO" id="GO:0016787">
    <property type="term" value="F:hydrolase activity"/>
    <property type="evidence" value="ECO:0007669"/>
    <property type="project" value="UniProtKB-KW"/>
</dbReference>
<dbReference type="GO" id="GO:0043139">
    <property type="term" value="F:5'-3' DNA helicase activity"/>
    <property type="evidence" value="ECO:0007669"/>
    <property type="project" value="TreeGrafter"/>
</dbReference>
<keyword evidence="4" id="KW-0347">Helicase</keyword>
<evidence type="ECO:0000259" key="7">
    <source>
        <dbReference type="Pfam" id="PF13086"/>
    </source>
</evidence>
<dbReference type="InterPro" id="IPR050534">
    <property type="entry name" value="Coronavir_polyprotein_1ab"/>
</dbReference>
<reference evidence="9 10" key="1">
    <citation type="submission" date="2023-06" db="EMBL/GenBank/DDBJ databases">
        <authorList>
            <person name="Oyuntsetseg B."/>
            <person name="Kim S.B."/>
        </authorList>
    </citation>
    <scope>NUCLEOTIDE SEQUENCE [LARGE SCALE GENOMIC DNA]</scope>
    <source>
        <strain evidence="9 10">2-15</strain>
    </source>
</reference>
<feature type="region of interest" description="Disordered" evidence="6">
    <location>
        <begin position="181"/>
        <end position="202"/>
    </location>
</feature>
<evidence type="ECO:0000259" key="8">
    <source>
        <dbReference type="Pfam" id="PF13087"/>
    </source>
</evidence>
<dbReference type="AlphaFoldDB" id="A0A9Y2MYV9"/>
<feature type="domain" description="DNA2/NAM7 helicase helicase" evidence="7">
    <location>
        <begin position="878"/>
        <end position="926"/>
    </location>
</feature>
<evidence type="ECO:0000313" key="10">
    <source>
        <dbReference type="Proteomes" id="UP001236014"/>
    </source>
</evidence>
<dbReference type="Gene3D" id="3.40.50.300">
    <property type="entry name" value="P-loop containing nucleotide triphosphate hydrolases"/>
    <property type="match status" value="3"/>
</dbReference>
<evidence type="ECO:0000256" key="2">
    <source>
        <dbReference type="ARBA" id="ARBA00022741"/>
    </source>
</evidence>
<dbReference type="InterPro" id="IPR041677">
    <property type="entry name" value="DNA2/NAM7_AAA_11"/>
</dbReference>
<dbReference type="GO" id="GO:0005524">
    <property type="term" value="F:ATP binding"/>
    <property type="evidence" value="ECO:0007669"/>
    <property type="project" value="UniProtKB-KW"/>
</dbReference>